<evidence type="ECO:0000256" key="6">
    <source>
        <dbReference type="ARBA" id="ARBA00072405"/>
    </source>
</evidence>
<gene>
    <name evidence="12" type="primary">ARL14</name>
</gene>
<evidence type="ECO:0000256" key="5">
    <source>
        <dbReference type="ARBA" id="ARBA00061881"/>
    </source>
</evidence>
<dbReference type="GO" id="GO:0046872">
    <property type="term" value="F:metal ion binding"/>
    <property type="evidence" value="ECO:0007669"/>
    <property type="project" value="UniProtKB-KW"/>
</dbReference>
<dbReference type="SUPFAM" id="SSF52540">
    <property type="entry name" value="P-loop containing nucleoside triphosphate hydrolases"/>
    <property type="match status" value="1"/>
</dbReference>
<dbReference type="PROSITE" id="PS51417">
    <property type="entry name" value="ARF"/>
    <property type="match status" value="1"/>
</dbReference>
<feature type="binding site" evidence="9">
    <location>
        <position position="282"/>
    </location>
    <ligand>
        <name>Mg(2+)</name>
        <dbReference type="ChEBI" id="CHEBI:18420"/>
    </ligand>
</feature>
<organism evidence="11 12">
    <name type="scientific">Trichechus manatus latirostris</name>
    <name type="common">Florida manatee</name>
    <dbReference type="NCBI Taxonomy" id="127582"/>
    <lineage>
        <taxon>Eukaryota</taxon>
        <taxon>Metazoa</taxon>
        <taxon>Chordata</taxon>
        <taxon>Craniata</taxon>
        <taxon>Vertebrata</taxon>
        <taxon>Euteleostomi</taxon>
        <taxon>Mammalia</taxon>
        <taxon>Eutheria</taxon>
        <taxon>Afrotheria</taxon>
        <taxon>Sirenia</taxon>
        <taxon>Trichechidae</taxon>
        <taxon>Trichechus</taxon>
    </lineage>
</organism>
<feature type="binding site" evidence="8">
    <location>
        <position position="305"/>
    </location>
    <ligand>
        <name>GTP</name>
        <dbReference type="ChEBI" id="CHEBI:37565"/>
    </ligand>
</feature>
<keyword evidence="2 8" id="KW-0547">Nucleotide-binding</keyword>
<keyword evidence="9" id="KW-0460">Magnesium</keyword>
<dbReference type="STRING" id="127582.A0A2Y9DQM4"/>
<dbReference type="InterPro" id="IPR006689">
    <property type="entry name" value="Small_GTPase_ARF/SAR"/>
</dbReference>
<feature type="region of interest" description="Disordered" evidence="10">
    <location>
        <begin position="110"/>
        <end position="135"/>
    </location>
</feature>
<feature type="region of interest" description="Disordered" evidence="10">
    <location>
        <begin position="1"/>
        <end position="65"/>
    </location>
</feature>
<feature type="binding site" evidence="8">
    <location>
        <begin position="258"/>
        <end position="265"/>
    </location>
    <ligand>
        <name>GTP</name>
        <dbReference type="ChEBI" id="CHEBI:37565"/>
    </ligand>
</feature>
<dbReference type="NCBIfam" id="TIGR00231">
    <property type="entry name" value="small_GTP"/>
    <property type="match status" value="1"/>
</dbReference>
<dbReference type="FunFam" id="3.40.50.300:FF:000412">
    <property type="entry name" value="ADP-ribosylation factor 1"/>
    <property type="match status" value="1"/>
</dbReference>
<dbReference type="KEGG" id="tmu:101352462"/>
<dbReference type="GO" id="GO:0030010">
    <property type="term" value="P:establishment of cell polarity"/>
    <property type="evidence" value="ECO:0007669"/>
    <property type="project" value="UniProtKB-ARBA"/>
</dbReference>
<dbReference type="PROSITE" id="PS51419">
    <property type="entry name" value="RAB"/>
    <property type="match status" value="1"/>
</dbReference>
<keyword evidence="3 8" id="KW-0342">GTP-binding</keyword>
<name>A0A2Y9DQM4_TRIMA</name>
<dbReference type="PANTHER" id="PTHR11711">
    <property type="entry name" value="ADP RIBOSYLATION FACTOR-RELATED"/>
    <property type="match status" value="1"/>
</dbReference>
<proteinExistence type="inferred from homology"/>
<evidence type="ECO:0000313" key="12">
    <source>
        <dbReference type="RefSeq" id="XP_004379202.2"/>
    </source>
</evidence>
<dbReference type="InterPro" id="IPR005225">
    <property type="entry name" value="Small_GTP-bd"/>
</dbReference>
<evidence type="ECO:0000256" key="7">
    <source>
        <dbReference type="ARBA" id="ARBA00077764"/>
    </source>
</evidence>
<evidence type="ECO:0000256" key="10">
    <source>
        <dbReference type="SAM" id="MobiDB-lite"/>
    </source>
</evidence>
<keyword evidence="9" id="KW-0479">Metal-binding</keyword>
<evidence type="ECO:0000256" key="3">
    <source>
        <dbReference type="ARBA" id="ARBA00023134"/>
    </source>
</evidence>
<dbReference type="InterPro" id="IPR027417">
    <property type="entry name" value="P-loop_NTPase"/>
</dbReference>
<keyword evidence="11" id="KW-1185">Reference proteome</keyword>
<dbReference type="SMART" id="SM00178">
    <property type="entry name" value="SAR"/>
    <property type="match status" value="1"/>
</dbReference>
<comment type="similarity">
    <text evidence="1">Belongs to the small GTPase superfamily. Arf family.</text>
</comment>
<accession>A0A2Y9DQM4</accession>
<feature type="compositionally biased region" description="Gly residues" evidence="10">
    <location>
        <begin position="1"/>
        <end position="10"/>
    </location>
</feature>
<evidence type="ECO:0000256" key="9">
    <source>
        <dbReference type="PIRSR" id="PIRSR606689-2"/>
    </source>
</evidence>
<dbReference type="InParanoid" id="A0A2Y9DQM4"/>
<evidence type="ECO:0000256" key="8">
    <source>
        <dbReference type="PIRSR" id="PIRSR606689-1"/>
    </source>
</evidence>
<feature type="compositionally biased region" description="Basic and acidic residues" evidence="10">
    <location>
        <begin position="44"/>
        <end position="56"/>
    </location>
</feature>
<dbReference type="CTD" id="80117"/>
<reference evidence="12" key="1">
    <citation type="submission" date="2025-08" db="UniProtKB">
        <authorList>
            <consortium name="RefSeq"/>
        </authorList>
    </citation>
    <scope>IDENTIFICATION</scope>
</reference>
<evidence type="ECO:0000256" key="2">
    <source>
        <dbReference type="ARBA" id="ARBA00022741"/>
    </source>
</evidence>
<comment type="function">
    <text evidence="4">GTPase that recruits MYO1E to MHC class II-containing vesicles via the effector protein ARL14EP and hence controls the movement of these vesicles along the actin cytoskeleton in dendritic cells.</text>
</comment>
<dbReference type="Gene3D" id="3.40.50.300">
    <property type="entry name" value="P-loop containing nucleotide triphosphate hydrolases"/>
    <property type="match status" value="1"/>
</dbReference>
<dbReference type="GeneID" id="101352462"/>
<evidence type="ECO:0000256" key="4">
    <source>
        <dbReference type="ARBA" id="ARBA00054077"/>
    </source>
</evidence>
<comment type="subunit">
    <text evidence="5">Interacts with ARL14EP.</text>
</comment>
<dbReference type="AlphaFoldDB" id="A0A2Y9DQM4"/>
<dbReference type="RefSeq" id="XP_004379202.2">
    <property type="nucleotide sequence ID" value="XM_004379145.2"/>
</dbReference>
<feature type="binding site" evidence="9">
    <location>
        <position position="265"/>
    </location>
    <ligand>
        <name>Mg(2+)</name>
        <dbReference type="ChEBI" id="CHEBI:18420"/>
    </ligand>
</feature>
<dbReference type="GO" id="GO:0003924">
    <property type="term" value="F:GTPase activity"/>
    <property type="evidence" value="ECO:0007669"/>
    <property type="project" value="InterPro"/>
</dbReference>
<evidence type="ECO:0000313" key="11">
    <source>
        <dbReference type="Proteomes" id="UP000248480"/>
    </source>
</evidence>
<dbReference type="GO" id="GO:0005525">
    <property type="term" value="F:GTP binding"/>
    <property type="evidence" value="ECO:0007669"/>
    <property type="project" value="UniProtKB-KW"/>
</dbReference>
<dbReference type="SMART" id="SM00177">
    <property type="entry name" value="ARF"/>
    <property type="match status" value="1"/>
</dbReference>
<feature type="binding site" evidence="8">
    <location>
        <begin position="361"/>
        <end position="364"/>
    </location>
    <ligand>
        <name>GTP</name>
        <dbReference type="ChEBI" id="CHEBI:37565"/>
    </ligand>
</feature>
<evidence type="ECO:0000256" key="1">
    <source>
        <dbReference type="ARBA" id="ARBA00010290"/>
    </source>
</evidence>
<sequence>MCCRLRGGGSLDLRTPAPRPRPSPPAQLANWPTGLRCAQPITKGDGERGRKNEPGGKRATLGGTGRSLRAPLALRGVELHLGTIPARGTASSTSPRQGIPAACGRASGPRLGGVKWVPETPRKAKGTVGGEGEAHCTNLIHPLRPSARNRPRPSPTHAQRISPLSYHGIGWLLMPQIPRDWLGLQIKHCLPIIKLISDNINAHRFLFLGYNMKRSLSSFLLTLSLSKRENLKRKKKPKMGLLNSKSSKVKQAQILLLGLDSAGKSTLLYRLKLAHSIVTIPTIGFNVEMIELEKSLSLTVWDIGGQEKMRAVWDYYCENTDGLVYVVDSTDKWRLEDSRREFEHILKNEHIKNVPVVLLANKQDMNGALTAEDITRIFKVKKLCSDRNWYVQPCCAITGEGLPEGFRKLTEFVKRHLKSREDTFAFFKQN</sequence>
<dbReference type="CDD" id="cd04156">
    <property type="entry name" value="ARLTS1"/>
    <property type="match status" value="1"/>
</dbReference>
<protein>
    <recommendedName>
        <fullName evidence="6">ADP-ribosylation factor-like protein 14</fullName>
    </recommendedName>
    <alternativeName>
        <fullName evidence="7">ADP-ribosylation factor 7</fullName>
    </alternativeName>
</protein>
<dbReference type="Pfam" id="PF00025">
    <property type="entry name" value="Arf"/>
    <property type="match status" value="1"/>
</dbReference>
<dbReference type="Proteomes" id="UP000248480">
    <property type="component" value="Unplaced"/>
</dbReference>
<dbReference type="InterPro" id="IPR024156">
    <property type="entry name" value="Small_GTPase_ARF"/>
</dbReference>
<dbReference type="PRINTS" id="PR00328">
    <property type="entry name" value="SAR1GTPBP"/>
</dbReference>
<dbReference type="SMART" id="SM00175">
    <property type="entry name" value="RAB"/>
    <property type="match status" value="1"/>
</dbReference>